<reference evidence="2" key="2">
    <citation type="submission" date="2018-02" db="UniProtKB">
        <authorList>
            <consortium name="EnsemblPlants"/>
        </authorList>
    </citation>
    <scope>IDENTIFICATION</scope>
    <source>
        <strain evidence="2">Williams 82</strain>
    </source>
</reference>
<proteinExistence type="predicted"/>
<evidence type="ECO:0000313" key="3">
    <source>
        <dbReference type="Proteomes" id="UP000008827"/>
    </source>
</evidence>
<dbReference type="Proteomes" id="UP000008827">
    <property type="component" value="Chromosome 5"/>
</dbReference>
<dbReference type="AlphaFoldDB" id="K7KNT0"/>
<evidence type="ECO:0000313" key="2">
    <source>
        <dbReference type="EnsemblPlants" id="KRH57893"/>
    </source>
</evidence>
<dbReference type="EnsemblPlants" id="KRH57893">
    <property type="protein sequence ID" value="KRH57893"/>
    <property type="gene ID" value="GLYMA_05G090800"/>
</dbReference>
<evidence type="ECO:0000313" key="1">
    <source>
        <dbReference type="EMBL" id="KRH57893.1"/>
    </source>
</evidence>
<dbReference type="Gramene" id="KRH57893">
    <property type="protein sequence ID" value="KRH57893"/>
    <property type="gene ID" value="GLYMA_05G090800"/>
</dbReference>
<reference evidence="1 2" key="1">
    <citation type="journal article" date="2010" name="Nature">
        <title>Genome sequence of the palaeopolyploid soybean.</title>
        <authorList>
            <person name="Schmutz J."/>
            <person name="Cannon S.B."/>
            <person name="Schlueter J."/>
            <person name="Ma J."/>
            <person name="Mitros T."/>
            <person name="Nelson W."/>
            <person name="Hyten D.L."/>
            <person name="Song Q."/>
            <person name="Thelen J.J."/>
            <person name="Cheng J."/>
            <person name="Xu D."/>
            <person name="Hellsten U."/>
            <person name="May G.D."/>
            <person name="Yu Y."/>
            <person name="Sakurai T."/>
            <person name="Umezawa T."/>
            <person name="Bhattacharyya M.K."/>
            <person name="Sandhu D."/>
            <person name="Valliyodan B."/>
            <person name="Lindquist E."/>
            <person name="Peto M."/>
            <person name="Grant D."/>
            <person name="Shu S."/>
            <person name="Goodstein D."/>
            <person name="Barry K."/>
            <person name="Futrell-Griggs M."/>
            <person name="Abernathy B."/>
            <person name="Du J."/>
            <person name="Tian Z."/>
            <person name="Zhu L."/>
            <person name="Gill N."/>
            <person name="Joshi T."/>
            <person name="Libault M."/>
            <person name="Sethuraman A."/>
            <person name="Zhang X.-C."/>
            <person name="Shinozaki K."/>
            <person name="Nguyen H.T."/>
            <person name="Wing R.A."/>
            <person name="Cregan P."/>
            <person name="Specht J."/>
            <person name="Grimwood J."/>
            <person name="Rokhsar D."/>
            <person name="Stacey G."/>
            <person name="Shoemaker R.C."/>
            <person name="Jackson S.A."/>
        </authorList>
    </citation>
    <scope>NUCLEOTIDE SEQUENCE [LARGE SCALE GENOMIC DNA]</scope>
    <source>
        <strain evidence="2">cv. Williams 82</strain>
        <tissue evidence="1">Callus</tissue>
    </source>
</reference>
<protein>
    <submittedName>
        <fullName evidence="1 2">Uncharacterized protein</fullName>
    </submittedName>
</protein>
<sequence>MKFWSTHHSSISYIKGSLPLLDYTQHKSSGILSLVLYWSSSTVGAGFKLASTGIYVFHCKVVACLRCR</sequence>
<dbReference type="EMBL" id="CM000838">
    <property type="protein sequence ID" value="KRH57893.1"/>
    <property type="molecule type" value="Genomic_DNA"/>
</dbReference>
<accession>K7KNT0</accession>
<dbReference type="PaxDb" id="3847-GLYMA05G10264.1"/>
<dbReference type="HOGENOM" id="CLU_2799066_0_0_1"/>
<keyword evidence="3" id="KW-1185">Reference proteome</keyword>
<name>K7KNT0_SOYBN</name>
<organism evidence="2">
    <name type="scientific">Glycine max</name>
    <name type="common">Soybean</name>
    <name type="synonym">Glycine hispida</name>
    <dbReference type="NCBI Taxonomy" id="3847"/>
    <lineage>
        <taxon>Eukaryota</taxon>
        <taxon>Viridiplantae</taxon>
        <taxon>Streptophyta</taxon>
        <taxon>Embryophyta</taxon>
        <taxon>Tracheophyta</taxon>
        <taxon>Spermatophyta</taxon>
        <taxon>Magnoliopsida</taxon>
        <taxon>eudicotyledons</taxon>
        <taxon>Gunneridae</taxon>
        <taxon>Pentapetalae</taxon>
        <taxon>rosids</taxon>
        <taxon>fabids</taxon>
        <taxon>Fabales</taxon>
        <taxon>Fabaceae</taxon>
        <taxon>Papilionoideae</taxon>
        <taxon>50 kb inversion clade</taxon>
        <taxon>NPAAA clade</taxon>
        <taxon>indigoferoid/millettioid clade</taxon>
        <taxon>Phaseoleae</taxon>
        <taxon>Glycine</taxon>
        <taxon>Glycine subgen. Soja</taxon>
    </lineage>
</organism>
<reference evidence="1" key="3">
    <citation type="submission" date="2018-07" db="EMBL/GenBank/DDBJ databases">
        <title>WGS assembly of Glycine max.</title>
        <authorList>
            <person name="Schmutz J."/>
            <person name="Cannon S."/>
            <person name="Schlueter J."/>
            <person name="Ma J."/>
            <person name="Mitros T."/>
            <person name="Nelson W."/>
            <person name="Hyten D."/>
            <person name="Song Q."/>
            <person name="Thelen J."/>
            <person name="Cheng J."/>
            <person name="Xu D."/>
            <person name="Hellsten U."/>
            <person name="May G."/>
            <person name="Yu Y."/>
            <person name="Sakurai T."/>
            <person name="Umezawa T."/>
            <person name="Bhattacharyya M."/>
            <person name="Sandhu D."/>
            <person name="Valliyodan B."/>
            <person name="Lindquist E."/>
            <person name="Peto M."/>
            <person name="Grant D."/>
            <person name="Shu S."/>
            <person name="Goodstein D."/>
            <person name="Barry K."/>
            <person name="Futrell-Griggs M."/>
            <person name="Abernathy B."/>
            <person name="Du J."/>
            <person name="Tian Z."/>
            <person name="Zhu L."/>
            <person name="Gill N."/>
            <person name="Joshi T."/>
            <person name="Libault M."/>
            <person name="Sethuraman A."/>
            <person name="Zhang X."/>
            <person name="Shinozaki K."/>
            <person name="Nguyen H."/>
            <person name="Wing R."/>
            <person name="Cregan P."/>
            <person name="Specht J."/>
            <person name="Grimwood J."/>
            <person name="Rokhsar D."/>
            <person name="Stacey G."/>
            <person name="Shoemaker R."/>
            <person name="Jackson S."/>
        </authorList>
    </citation>
    <scope>NUCLEOTIDE SEQUENCE</scope>
    <source>
        <tissue evidence="1">Callus</tissue>
    </source>
</reference>
<dbReference type="InParanoid" id="K7KNT0"/>
<gene>
    <name evidence="1" type="ORF">GLYMA_05G090800</name>
</gene>